<dbReference type="Gene3D" id="3.40.50.720">
    <property type="entry name" value="NAD(P)-binding Rossmann-like Domain"/>
    <property type="match status" value="1"/>
</dbReference>
<reference evidence="3" key="1">
    <citation type="journal article" date="2019" name="Int. J. Syst. Evol. Microbiol.">
        <title>The Global Catalogue of Microorganisms (GCM) 10K type strain sequencing project: providing services to taxonomists for standard genome sequencing and annotation.</title>
        <authorList>
            <consortium name="The Broad Institute Genomics Platform"/>
            <consortium name="The Broad Institute Genome Sequencing Center for Infectious Disease"/>
            <person name="Wu L."/>
            <person name="Ma J."/>
        </authorList>
    </citation>
    <scope>NUCLEOTIDE SEQUENCE [LARGE SCALE GENOMIC DNA]</scope>
    <source>
        <strain evidence="3">CCUG 42001</strain>
    </source>
</reference>
<sequence length="198" mass="22439">MKKMIVLGGSGFIGRHVCQELINQGKQVVSISSHGRPAHLFEAWTTHEQMTWIAADIFNEEEWLKYCDDCSVMIDLIGILWESKERSYQHFIVDPAKIMAQFLLQHPEASGIFVSAALAPPLFGRNYLKAKRQAEAILKTVPQPVQIFRPSLVYGKQRPISQLLAFPIKTVSMFPSMSFIQPIRVETLAKQIVMSIPE</sequence>
<feature type="domain" description="NAD-dependent epimerase/dehydratase" evidence="1">
    <location>
        <begin position="4"/>
        <end position="76"/>
    </location>
</feature>
<dbReference type="PANTHER" id="PTHR12126">
    <property type="entry name" value="NADH-UBIQUINONE OXIDOREDUCTASE 39 KDA SUBUNIT-RELATED"/>
    <property type="match status" value="1"/>
</dbReference>
<gene>
    <name evidence="2" type="ORF">ACFP7A_09105</name>
</gene>
<dbReference type="PANTHER" id="PTHR12126:SF16">
    <property type="entry name" value="MIOREX COMPLEX COMPONENT 2"/>
    <property type="match status" value="1"/>
</dbReference>
<evidence type="ECO:0000259" key="1">
    <source>
        <dbReference type="Pfam" id="PF01370"/>
    </source>
</evidence>
<proteinExistence type="predicted"/>
<keyword evidence="3" id="KW-1185">Reference proteome</keyword>
<dbReference type="SUPFAM" id="SSF51735">
    <property type="entry name" value="NAD(P)-binding Rossmann-fold domains"/>
    <property type="match status" value="1"/>
</dbReference>
<dbReference type="InterPro" id="IPR036291">
    <property type="entry name" value="NAD(P)-bd_dom_sf"/>
</dbReference>
<accession>A0ABW1WDV2</accession>
<organism evidence="2 3">
    <name type="scientific">Sporolactobacillus kofuensis</name>
    <dbReference type="NCBI Taxonomy" id="269672"/>
    <lineage>
        <taxon>Bacteria</taxon>
        <taxon>Bacillati</taxon>
        <taxon>Bacillota</taxon>
        <taxon>Bacilli</taxon>
        <taxon>Bacillales</taxon>
        <taxon>Sporolactobacillaceae</taxon>
        <taxon>Sporolactobacillus</taxon>
    </lineage>
</organism>
<comment type="caution">
    <text evidence="2">The sequence shown here is derived from an EMBL/GenBank/DDBJ whole genome shotgun (WGS) entry which is preliminary data.</text>
</comment>
<dbReference type="Proteomes" id="UP001596267">
    <property type="component" value="Unassembled WGS sequence"/>
</dbReference>
<name>A0ABW1WDV2_9BACL</name>
<dbReference type="InterPro" id="IPR001509">
    <property type="entry name" value="Epimerase_deHydtase"/>
</dbReference>
<dbReference type="Pfam" id="PF01370">
    <property type="entry name" value="Epimerase"/>
    <property type="match status" value="1"/>
</dbReference>
<evidence type="ECO:0000313" key="2">
    <source>
        <dbReference type="EMBL" id="MFC6386761.1"/>
    </source>
</evidence>
<evidence type="ECO:0000313" key="3">
    <source>
        <dbReference type="Proteomes" id="UP001596267"/>
    </source>
</evidence>
<dbReference type="InterPro" id="IPR051207">
    <property type="entry name" value="ComplexI_NDUFA9_subunit"/>
</dbReference>
<protein>
    <submittedName>
        <fullName evidence="2">NAD-dependent epimerase/dehydratase family protein</fullName>
    </submittedName>
</protein>
<dbReference type="RefSeq" id="WP_253054744.1">
    <property type="nucleotide sequence ID" value="NZ_JAMXWN010000008.1"/>
</dbReference>
<dbReference type="EMBL" id="JBHSTQ010000008">
    <property type="protein sequence ID" value="MFC6386761.1"/>
    <property type="molecule type" value="Genomic_DNA"/>
</dbReference>